<keyword evidence="3" id="KW-1185">Reference proteome</keyword>
<dbReference type="AlphaFoldDB" id="A0A517PDJ9"/>
<dbReference type="PANTHER" id="PTHR34512:SF30">
    <property type="entry name" value="OUTER MEMBRANE PROTEIN ASSEMBLY FACTOR BAMB"/>
    <property type="match status" value="1"/>
</dbReference>
<evidence type="ECO:0000313" key="2">
    <source>
        <dbReference type="EMBL" id="QDT17463.1"/>
    </source>
</evidence>
<evidence type="ECO:0000313" key="3">
    <source>
        <dbReference type="Proteomes" id="UP000318741"/>
    </source>
</evidence>
<feature type="domain" description="Pyrrolo-quinoline quinone repeat" evidence="1">
    <location>
        <begin position="265"/>
        <end position="388"/>
    </location>
</feature>
<dbReference type="Gene3D" id="2.130.10.10">
    <property type="entry name" value="YVTN repeat-like/Quinoprotein amine dehydrogenase"/>
    <property type="match status" value="1"/>
</dbReference>
<dbReference type="InterPro" id="IPR011047">
    <property type="entry name" value="Quinoprotein_ADH-like_sf"/>
</dbReference>
<sequence>MFPTSRPLSAVALSMIFSLGCGPGGEPVAPVSVDETGGPVAPSEGAAVDVAARPFDPAAPAVPTAEMGWPQFRGPNRIGIGVGTNPPIEWSDEKNVRWVADVPGRGNSSPVVSGDRVFLTSADEETQTQLLLAYDLNSGEPLWQREVATGSLPLRQMHNEGTHASTTPAVGDGVVFVSQLHDGALWASAWTVDGERLWGEERVGAFEMKHGYGASPVLYGSVVIVAGDNLGPGYLVALDRETGQVRWRTPREPQDTYGTPLIATLNGQDTLVMAGNGALDAYDPADGSLLWSVDGVTETVAGSPVCGMATVDGEQRPVVLASGGYPGSETLAVFPPRDGETEPTVAWRNRDKAYVPSPLILGDFVYMTGDDGRSWCYDAGNGDVMWQTRIPKPLFRASPVAVGTGDDLRILQTSVAGVTTVYRATPDSFEKLAENQLGEESYASPAVVGDALLIRSASGRGADRQDRLYCIAAE</sequence>
<dbReference type="SUPFAM" id="SSF50998">
    <property type="entry name" value="Quinoprotein alcohol dehydrogenase-like"/>
    <property type="match status" value="1"/>
</dbReference>
<reference evidence="2 3" key="1">
    <citation type="submission" date="2019-02" db="EMBL/GenBank/DDBJ databases">
        <title>Deep-cultivation of Planctomycetes and their phenomic and genomic characterization uncovers novel biology.</title>
        <authorList>
            <person name="Wiegand S."/>
            <person name="Jogler M."/>
            <person name="Boedeker C."/>
            <person name="Pinto D."/>
            <person name="Vollmers J."/>
            <person name="Rivas-Marin E."/>
            <person name="Kohn T."/>
            <person name="Peeters S.H."/>
            <person name="Heuer A."/>
            <person name="Rast P."/>
            <person name="Oberbeckmann S."/>
            <person name="Bunk B."/>
            <person name="Jeske O."/>
            <person name="Meyerdierks A."/>
            <person name="Storesund J.E."/>
            <person name="Kallscheuer N."/>
            <person name="Luecker S."/>
            <person name="Lage O.M."/>
            <person name="Pohl T."/>
            <person name="Merkel B.J."/>
            <person name="Hornburger P."/>
            <person name="Mueller R.-W."/>
            <person name="Bruemmer F."/>
            <person name="Labrenz M."/>
            <person name="Spormann A.M."/>
            <person name="Op den Camp H."/>
            <person name="Overmann J."/>
            <person name="Amann R."/>
            <person name="Jetten M.S.M."/>
            <person name="Mascher T."/>
            <person name="Medema M.H."/>
            <person name="Devos D.P."/>
            <person name="Kaster A.-K."/>
            <person name="Ovreas L."/>
            <person name="Rohde M."/>
            <person name="Galperin M.Y."/>
            <person name="Jogler C."/>
        </authorList>
    </citation>
    <scope>NUCLEOTIDE SEQUENCE [LARGE SCALE GENOMIC DNA]</scope>
    <source>
        <strain evidence="2 3">CA12</strain>
    </source>
</reference>
<dbReference type="SMART" id="SM00564">
    <property type="entry name" value="PQQ"/>
    <property type="match status" value="4"/>
</dbReference>
<dbReference type="EMBL" id="CP036265">
    <property type="protein sequence ID" value="QDT17463.1"/>
    <property type="molecule type" value="Genomic_DNA"/>
</dbReference>
<dbReference type="Proteomes" id="UP000318741">
    <property type="component" value="Chromosome"/>
</dbReference>
<dbReference type="KEGG" id="acaf:CA12_35880"/>
<dbReference type="InterPro" id="IPR018391">
    <property type="entry name" value="PQQ_b-propeller_rpt"/>
</dbReference>
<dbReference type="Pfam" id="PF13360">
    <property type="entry name" value="PQQ_2"/>
    <property type="match status" value="2"/>
</dbReference>
<name>A0A517PDJ9_9PLAN</name>
<dbReference type="PROSITE" id="PS51257">
    <property type="entry name" value="PROKAR_LIPOPROTEIN"/>
    <property type="match status" value="1"/>
</dbReference>
<gene>
    <name evidence="2" type="ORF">CA12_35880</name>
</gene>
<dbReference type="OrthoDB" id="244732at2"/>
<feature type="domain" description="Pyrrolo-quinoline quinone repeat" evidence="1">
    <location>
        <begin position="149"/>
        <end position="257"/>
    </location>
</feature>
<accession>A0A517PDJ9</accession>
<protein>
    <submittedName>
        <fullName evidence="2">Outer membrane biogenesis protein BamB</fullName>
    </submittedName>
</protein>
<dbReference type="Gene3D" id="2.40.10.480">
    <property type="match status" value="1"/>
</dbReference>
<evidence type="ECO:0000259" key="1">
    <source>
        <dbReference type="Pfam" id="PF13360"/>
    </source>
</evidence>
<proteinExistence type="predicted"/>
<dbReference type="InterPro" id="IPR002372">
    <property type="entry name" value="PQQ_rpt_dom"/>
</dbReference>
<dbReference type="RefSeq" id="WP_145360331.1">
    <property type="nucleotide sequence ID" value="NZ_CP036265.1"/>
</dbReference>
<organism evidence="2 3">
    <name type="scientific">Alienimonas californiensis</name>
    <dbReference type="NCBI Taxonomy" id="2527989"/>
    <lineage>
        <taxon>Bacteria</taxon>
        <taxon>Pseudomonadati</taxon>
        <taxon>Planctomycetota</taxon>
        <taxon>Planctomycetia</taxon>
        <taxon>Planctomycetales</taxon>
        <taxon>Planctomycetaceae</taxon>
        <taxon>Alienimonas</taxon>
    </lineage>
</organism>
<dbReference type="InterPro" id="IPR015943">
    <property type="entry name" value="WD40/YVTN_repeat-like_dom_sf"/>
</dbReference>
<dbReference type="PANTHER" id="PTHR34512">
    <property type="entry name" value="CELL SURFACE PROTEIN"/>
    <property type="match status" value="1"/>
</dbReference>